<organism evidence="6">
    <name type="scientific">Mycolicibacterium gilvum (strain PYR-GCK)</name>
    <name type="common">Mycobacterium gilvum (strain PYR-GCK)</name>
    <dbReference type="NCBI Taxonomy" id="350054"/>
    <lineage>
        <taxon>Bacteria</taxon>
        <taxon>Bacillati</taxon>
        <taxon>Actinomycetota</taxon>
        <taxon>Actinomycetes</taxon>
        <taxon>Mycobacteriales</taxon>
        <taxon>Mycobacteriaceae</taxon>
        <taxon>Mycolicibacterium</taxon>
    </lineage>
</organism>
<dbReference type="SMART" id="SM01012">
    <property type="entry name" value="ANTAR"/>
    <property type="match status" value="1"/>
</dbReference>
<dbReference type="EMBL" id="CP000656">
    <property type="protein sequence ID" value="ABP47684.1"/>
    <property type="molecule type" value="Genomic_DNA"/>
</dbReference>
<proteinExistence type="predicted"/>
<dbReference type="GO" id="GO:0016301">
    <property type="term" value="F:kinase activity"/>
    <property type="evidence" value="ECO:0007669"/>
    <property type="project" value="UniProtKB-KW"/>
</dbReference>
<keyword evidence="2" id="KW-0418">Kinase</keyword>
<dbReference type="eggNOG" id="COG2203">
    <property type="taxonomic scope" value="Bacteria"/>
</dbReference>
<dbReference type="GO" id="GO:0003723">
    <property type="term" value="F:RNA binding"/>
    <property type="evidence" value="ECO:0007669"/>
    <property type="project" value="InterPro"/>
</dbReference>
<dbReference type="STRING" id="350054.Mflv_5219"/>
<dbReference type="Pfam" id="PF03861">
    <property type="entry name" value="ANTAR"/>
    <property type="match status" value="1"/>
</dbReference>
<protein>
    <submittedName>
        <fullName evidence="6">Putative GAF sensor protein</fullName>
    </submittedName>
</protein>
<dbReference type="InterPro" id="IPR005561">
    <property type="entry name" value="ANTAR"/>
</dbReference>
<dbReference type="HOGENOM" id="CLU_074354_3_1_11"/>
<dbReference type="InterPro" id="IPR011006">
    <property type="entry name" value="CheY-like_superfamily"/>
</dbReference>
<dbReference type="InterPro" id="IPR029016">
    <property type="entry name" value="GAF-like_dom_sf"/>
</dbReference>
<evidence type="ECO:0000256" key="4">
    <source>
        <dbReference type="ARBA" id="ARBA00023163"/>
    </source>
</evidence>
<name>A4T1B8_MYCGI</name>
<evidence type="ECO:0000256" key="3">
    <source>
        <dbReference type="ARBA" id="ARBA00023015"/>
    </source>
</evidence>
<dbReference type="AlphaFoldDB" id="A4T1B8"/>
<gene>
    <name evidence="6" type="ordered locus">Mflv_5219</name>
</gene>
<dbReference type="PROSITE" id="PS50921">
    <property type="entry name" value="ANTAR"/>
    <property type="match status" value="1"/>
</dbReference>
<keyword evidence="4" id="KW-0804">Transcription</keyword>
<evidence type="ECO:0000256" key="2">
    <source>
        <dbReference type="ARBA" id="ARBA00022777"/>
    </source>
</evidence>
<dbReference type="SUPFAM" id="SSF52172">
    <property type="entry name" value="CheY-like"/>
    <property type="match status" value="1"/>
</dbReference>
<dbReference type="Pfam" id="PF13185">
    <property type="entry name" value="GAF_2"/>
    <property type="match status" value="1"/>
</dbReference>
<dbReference type="InterPro" id="IPR036388">
    <property type="entry name" value="WH-like_DNA-bd_sf"/>
</dbReference>
<reference evidence="6" key="1">
    <citation type="submission" date="2007-04" db="EMBL/GenBank/DDBJ databases">
        <authorList>
            <consortium name="US DOE Joint Genome Institute"/>
            <person name="Copeland A."/>
            <person name="Lucas S."/>
            <person name="Lapidus A."/>
            <person name="Barry K."/>
            <person name="Detter J.C."/>
            <person name="Glavina del Rio T."/>
            <person name="Hammon N."/>
            <person name="Israni S."/>
            <person name="Dalin E."/>
            <person name="Tice H."/>
            <person name="Pitluck S."/>
            <person name="Chain P."/>
            <person name="Malfatti S."/>
            <person name="Shin M."/>
            <person name="Vergez L."/>
            <person name="Schmutz J."/>
            <person name="Larimer F."/>
            <person name="Land M."/>
            <person name="Hauser L."/>
            <person name="Kyrpides N."/>
            <person name="Mikhailova N."/>
            <person name="Miller C."/>
            <person name="Richardson P."/>
        </authorList>
    </citation>
    <scope>NUCLEOTIDE SEQUENCE</scope>
    <source>
        <strain evidence="6">PYR-GCK</strain>
    </source>
</reference>
<keyword evidence="3" id="KW-0805">Transcription regulation</keyword>
<evidence type="ECO:0000313" key="6">
    <source>
        <dbReference type="EMBL" id="ABP47684.1"/>
    </source>
</evidence>
<evidence type="ECO:0000256" key="1">
    <source>
        <dbReference type="ARBA" id="ARBA00022679"/>
    </source>
</evidence>
<dbReference type="KEGG" id="mgi:Mflv_5219"/>
<evidence type="ECO:0000259" key="5">
    <source>
        <dbReference type="PROSITE" id="PS50921"/>
    </source>
</evidence>
<keyword evidence="1" id="KW-0808">Transferase</keyword>
<dbReference type="Gene3D" id="3.30.450.40">
    <property type="match status" value="1"/>
</dbReference>
<feature type="domain" description="ANTAR" evidence="5">
    <location>
        <begin position="177"/>
        <end position="238"/>
    </location>
</feature>
<dbReference type="InterPro" id="IPR003018">
    <property type="entry name" value="GAF"/>
</dbReference>
<accession>A4T1B8</accession>
<dbReference type="InterPro" id="IPR012074">
    <property type="entry name" value="GAF_ANTAR"/>
</dbReference>
<dbReference type="Gene3D" id="1.10.10.10">
    <property type="entry name" value="Winged helix-like DNA-binding domain superfamily/Winged helix DNA-binding domain"/>
    <property type="match status" value="1"/>
</dbReference>
<dbReference type="SUPFAM" id="SSF55781">
    <property type="entry name" value="GAF domain-like"/>
    <property type="match status" value="1"/>
</dbReference>
<reference evidence="6" key="2">
    <citation type="journal article" date="2013" name="PLoS ONE">
        <title>A Gene Expression Study of the Activities of Aromatic Ring-Cleavage Dioxygenases in Mycobacterium gilvum PYR-GCK to Changes in Salinity and pH during Pyrene Degradation.</title>
        <authorList>
            <person name="Badejo A.C."/>
            <person name="Badejo A.O."/>
            <person name="Shin K.H."/>
            <person name="Chai Y.G."/>
        </authorList>
    </citation>
    <scope>NUCLEOTIDE SEQUENCE [LARGE SCALE GENOMIC DNA]</scope>
    <source>
        <strain evidence="6">PYR-GCK</strain>
    </source>
</reference>
<sequence length="260" mass="28085">MNLKEEGDVTEHERQTQVLDVVGSFVDRLLVDFDVVDLLTELTESCAELLDVAAAGFLLADAFGKLSLLAATTEQARDLEVLQLQAEQGPCLDCYATGEPISVADVHFAAARWPVFVPAAVNDGFSAVHAVPMRAAGDVLGTFGLFGVRPGELTDGDRLIAQTLAHIACVAILQEQAPTPATIIPQLRNAFSSRVVVEQAKGFLREILDVSIDEAFKVLRGYSRAHGEHLTDVARRLMTDRYTRPVLVAAITEFAAGSQR</sequence>
<dbReference type="PIRSF" id="PIRSF036625">
    <property type="entry name" value="GAF_ANTAR"/>
    <property type="match status" value="1"/>
</dbReference>